<dbReference type="InterPro" id="IPR011009">
    <property type="entry name" value="Kinase-like_dom_sf"/>
</dbReference>
<reference evidence="2 3" key="1">
    <citation type="submission" date="2020-08" db="EMBL/GenBank/DDBJ databases">
        <title>Genomic Encyclopedia of Archaeal and Bacterial Type Strains, Phase II (KMG-II): from individual species to whole genera.</title>
        <authorList>
            <person name="Goeker M."/>
        </authorList>
    </citation>
    <scope>NUCLEOTIDE SEQUENCE [LARGE SCALE GENOMIC DNA]</scope>
    <source>
        <strain evidence="2 3">DSM 43850</strain>
    </source>
</reference>
<keyword evidence="3" id="KW-1185">Reference proteome</keyword>
<dbReference type="SUPFAM" id="SSF56112">
    <property type="entry name" value="Protein kinase-like (PK-like)"/>
    <property type="match status" value="1"/>
</dbReference>
<feature type="domain" description="Aminoglycoside phosphotransferase" evidence="1">
    <location>
        <begin position="59"/>
        <end position="223"/>
    </location>
</feature>
<name>A0ABR6BUF0_9PSEU</name>
<dbReference type="InterPro" id="IPR002575">
    <property type="entry name" value="Aminoglycoside_PTrfase"/>
</dbReference>
<gene>
    <name evidence="2" type="ORF">BC739_007503</name>
</gene>
<accession>A0ABR6BUF0</accession>
<evidence type="ECO:0000313" key="2">
    <source>
        <dbReference type="EMBL" id="MBA8930270.1"/>
    </source>
</evidence>
<sequence>MEAAIRTVLRFAAGHGVRCSDPAVLKDGSNLLLHLRPAPVVARIAATTALVRQNVRPWFAREVALAGYLAGRGCPVVPPSAELPPGPHEVDGVVFGFWTHVAHTDAVPAPGEFAQAMAQLHLALRDYPGELAACGPLVDMSLGIDLVGGRHAGLMRAERDRLAAELDRLDPPRQALHGDAHPGNTLRTARGLVWNDFEDTWCGPVEWDLAVLAGTSRLDGAAALAAYPLPVNPEAVAVCKRLRTLQGLVWVLASAQRAPERAAEADSVLARWLADVVRHKV</sequence>
<proteinExistence type="predicted"/>
<dbReference type="Pfam" id="PF01636">
    <property type="entry name" value="APH"/>
    <property type="match status" value="1"/>
</dbReference>
<dbReference type="RefSeq" id="WP_182839779.1">
    <property type="nucleotide sequence ID" value="NZ_BAAABQ010000054.1"/>
</dbReference>
<comment type="caution">
    <text evidence="2">The sequence shown here is derived from an EMBL/GenBank/DDBJ whole genome shotgun (WGS) entry which is preliminary data.</text>
</comment>
<evidence type="ECO:0000259" key="1">
    <source>
        <dbReference type="Pfam" id="PF01636"/>
    </source>
</evidence>
<protein>
    <recommendedName>
        <fullName evidence="1">Aminoglycoside phosphotransferase domain-containing protein</fullName>
    </recommendedName>
</protein>
<dbReference type="EMBL" id="JACJID010000006">
    <property type="protein sequence ID" value="MBA8930270.1"/>
    <property type="molecule type" value="Genomic_DNA"/>
</dbReference>
<evidence type="ECO:0000313" key="3">
    <source>
        <dbReference type="Proteomes" id="UP000517916"/>
    </source>
</evidence>
<dbReference type="Gene3D" id="3.90.1200.10">
    <property type="match status" value="1"/>
</dbReference>
<dbReference type="Proteomes" id="UP000517916">
    <property type="component" value="Unassembled WGS sequence"/>
</dbReference>
<organism evidence="2 3">
    <name type="scientific">Kutzneria viridogrisea</name>
    <dbReference type="NCBI Taxonomy" id="47990"/>
    <lineage>
        <taxon>Bacteria</taxon>
        <taxon>Bacillati</taxon>
        <taxon>Actinomycetota</taxon>
        <taxon>Actinomycetes</taxon>
        <taxon>Pseudonocardiales</taxon>
        <taxon>Pseudonocardiaceae</taxon>
        <taxon>Kutzneria</taxon>
    </lineage>
</organism>